<dbReference type="EMBL" id="CP144536">
    <property type="protein sequence ID" value="WWC63064.1"/>
    <property type="molecule type" value="Genomic_DNA"/>
</dbReference>
<evidence type="ECO:0000256" key="1">
    <source>
        <dbReference type="SAM" id="MobiDB-lite"/>
    </source>
</evidence>
<reference evidence="3" key="2">
    <citation type="submission" date="2013-07" db="EMBL/GenBank/DDBJ databases">
        <authorList>
            <consortium name="The Broad Institute Genome Sequencing Platform"/>
            <person name="Cuomo C."/>
            <person name="Litvintseva A."/>
            <person name="Chen Y."/>
            <person name="Heitman J."/>
            <person name="Sun S."/>
            <person name="Springer D."/>
            <person name="Dromer F."/>
            <person name="Young S.K."/>
            <person name="Zeng Q."/>
            <person name="Gargeya S."/>
            <person name="Fitzgerald M."/>
            <person name="Abouelleil A."/>
            <person name="Alvarado L."/>
            <person name="Berlin A.M."/>
            <person name="Chapman S.B."/>
            <person name="Dewar J."/>
            <person name="Goldberg J."/>
            <person name="Griggs A."/>
            <person name="Gujja S."/>
            <person name="Hansen M."/>
            <person name="Howarth C."/>
            <person name="Imamovic A."/>
            <person name="Larimer J."/>
            <person name="McCowan C."/>
            <person name="Murphy C."/>
            <person name="Pearson M."/>
            <person name="Priest M."/>
            <person name="Roberts A."/>
            <person name="Saif S."/>
            <person name="Shea T."/>
            <person name="Sykes S."/>
            <person name="Wortman J."/>
            <person name="Nusbaum C."/>
            <person name="Birren B."/>
        </authorList>
    </citation>
    <scope>NUCLEOTIDE SEQUENCE</scope>
    <source>
        <strain evidence="3">CBS 10117</strain>
    </source>
</reference>
<keyword evidence="4" id="KW-1185">Reference proteome</keyword>
<dbReference type="EMBL" id="KI894033">
    <property type="protein sequence ID" value="OBR83407.1"/>
    <property type="molecule type" value="Genomic_DNA"/>
</dbReference>
<dbReference type="KEGG" id="kdj:28969384"/>
<dbReference type="GeneID" id="28969384"/>
<evidence type="ECO:0000313" key="4">
    <source>
        <dbReference type="Proteomes" id="UP000078595"/>
    </source>
</evidence>
<feature type="compositionally biased region" description="Polar residues" evidence="1">
    <location>
        <begin position="48"/>
        <end position="59"/>
    </location>
</feature>
<dbReference type="VEuPathDB" id="FungiDB:I303_05685"/>
<feature type="compositionally biased region" description="Basic and acidic residues" evidence="1">
    <location>
        <begin position="29"/>
        <end position="44"/>
    </location>
</feature>
<dbReference type="AlphaFoldDB" id="A0A1A6A027"/>
<dbReference type="RefSeq" id="XP_018261249.1">
    <property type="nucleotide sequence ID" value="XM_018408977.1"/>
</dbReference>
<evidence type="ECO:0000313" key="2">
    <source>
        <dbReference type="EMBL" id="OBR83407.1"/>
    </source>
</evidence>
<protein>
    <submittedName>
        <fullName evidence="2">Uncharacterized protein</fullName>
    </submittedName>
</protein>
<evidence type="ECO:0000313" key="3">
    <source>
        <dbReference type="EMBL" id="WWC63064.1"/>
    </source>
</evidence>
<dbReference type="Proteomes" id="UP000078595">
    <property type="component" value="Chromosome 7"/>
</dbReference>
<reference evidence="3" key="3">
    <citation type="submission" date="2024-02" db="EMBL/GenBank/DDBJ databases">
        <title>Comparative genomics of Cryptococcus and Kwoniella reveals pathogenesis evolution and contrasting modes of karyotype evolution via chromosome fusion or intercentromeric recombination.</title>
        <authorList>
            <person name="Coelho M.A."/>
            <person name="David-Palma M."/>
            <person name="Shea T."/>
            <person name="Bowers K."/>
            <person name="McGinley-Smith S."/>
            <person name="Mohammad A.W."/>
            <person name="Gnirke A."/>
            <person name="Yurkov A.M."/>
            <person name="Nowrousian M."/>
            <person name="Sun S."/>
            <person name="Cuomo C.A."/>
            <person name="Heitman J."/>
        </authorList>
    </citation>
    <scope>NUCLEOTIDE SEQUENCE</scope>
    <source>
        <strain evidence="3">CBS 10117</strain>
    </source>
</reference>
<organism evidence="2">
    <name type="scientific">Kwoniella dejecticola CBS 10117</name>
    <dbReference type="NCBI Taxonomy" id="1296121"/>
    <lineage>
        <taxon>Eukaryota</taxon>
        <taxon>Fungi</taxon>
        <taxon>Dikarya</taxon>
        <taxon>Basidiomycota</taxon>
        <taxon>Agaricomycotina</taxon>
        <taxon>Tremellomycetes</taxon>
        <taxon>Tremellales</taxon>
        <taxon>Cryptococcaceae</taxon>
        <taxon>Kwoniella</taxon>
    </lineage>
</organism>
<reference evidence="2" key="1">
    <citation type="submission" date="2013-07" db="EMBL/GenBank/DDBJ databases">
        <title>The Genome Sequence of Cryptococcus dejecticola CBS10117.</title>
        <authorList>
            <consortium name="The Broad Institute Genome Sequencing Platform"/>
            <person name="Cuomo C."/>
            <person name="Litvintseva A."/>
            <person name="Chen Y."/>
            <person name="Heitman J."/>
            <person name="Sun S."/>
            <person name="Springer D."/>
            <person name="Dromer F."/>
            <person name="Young S.K."/>
            <person name="Zeng Q."/>
            <person name="Gargeya S."/>
            <person name="Fitzgerald M."/>
            <person name="Abouelleil A."/>
            <person name="Alvarado L."/>
            <person name="Berlin A.M."/>
            <person name="Chapman S.B."/>
            <person name="Dewar J."/>
            <person name="Goldberg J."/>
            <person name="Griggs A."/>
            <person name="Gujja S."/>
            <person name="Hansen M."/>
            <person name="Howarth C."/>
            <person name="Imamovic A."/>
            <person name="Larimer J."/>
            <person name="McCowan C."/>
            <person name="Murphy C."/>
            <person name="Pearson M."/>
            <person name="Priest M."/>
            <person name="Roberts A."/>
            <person name="Saif S."/>
            <person name="Shea T."/>
            <person name="Sykes S."/>
            <person name="Wortman J."/>
            <person name="Nusbaum C."/>
            <person name="Birren B."/>
        </authorList>
    </citation>
    <scope>NUCLEOTIDE SEQUENCE [LARGE SCALE GENOMIC DNA]</scope>
    <source>
        <strain evidence="2">CBS 10117</strain>
    </source>
</reference>
<accession>A0A1A6A027</accession>
<feature type="region of interest" description="Disordered" evidence="1">
    <location>
        <begin position="1"/>
        <end position="59"/>
    </location>
</feature>
<name>A0A1A6A027_9TREE</name>
<proteinExistence type="predicted"/>
<gene>
    <name evidence="2" type="ORF">I303_05685</name>
    <name evidence="3" type="ORF">I303_105663</name>
</gene>
<sequence length="157" mass="17021">MASLSGDTLFPSTDAFEGRSDPAPPSQERSNHTSDRSVHYELDPTARYSGSETDASSGRLMNNYAYGCEIVKGYPGSVYGVEGFGTQLTENDPDQLNQAIQVRLDDYGCSLVHDAQDQHETALGLCRCEVDSIATDYLQQHQGSQIAISIDGEPVVL</sequence>